<organism evidence="4 5">
    <name type="scientific">Shuttleworthella satelles DSM 14600</name>
    <dbReference type="NCBI Taxonomy" id="626523"/>
    <lineage>
        <taxon>Bacteria</taxon>
        <taxon>Bacillati</taxon>
        <taxon>Bacillota</taxon>
        <taxon>Clostridia</taxon>
        <taxon>Lachnospirales</taxon>
        <taxon>Lachnospiraceae</taxon>
        <taxon>Shuttleworthella</taxon>
    </lineage>
</organism>
<dbReference type="RefSeq" id="WP_006905652.1">
    <property type="nucleotide sequence ID" value="NZ_GG665866.1"/>
</dbReference>
<evidence type="ECO:0000256" key="1">
    <source>
        <dbReference type="ARBA" id="ARBA00022741"/>
    </source>
</evidence>
<dbReference type="Pfam" id="PF00005">
    <property type="entry name" value="ABC_tran"/>
    <property type="match status" value="1"/>
</dbReference>
<dbReference type="InterPro" id="IPR027417">
    <property type="entry name" value="P-loop_NTPase"/>
</dbReference>
<dbReference type="PROSITE" id="PS00211">
    <property type="entry name" value="ABC_TRANSPORTER_1"/>
    <property type="match status" value="1"/>
</dbReference>
<comment type="caution">
    <text evidence="4">The sequence shown here is derived from an EMBL/GenBank/DDBJ whole genome shotgun (WGS) entry which is preliminary data.</text>
</comment>
<reference evidence="4" key="1">
    <citation type="submission" date="2009-04" db="EMBL/GenBank/DDBJ databases">
        <authorList>
            <person name="Weinstock G."/>
            <person name="Sodergren E."/>
            <person name="Clifton S."/>
            <person name="Fulton L."/>
            <person name="Fulton B."/>
            <person name="Courtney L."/>
            <person name="Fronick C."/>
            <person name="Harrison M."/>
            <person name="Strong C."/>
            <person name="Farmer C."/>
            <person name="Delahaunty K."/>
            <person name="Markovic C."/>
            <person name="Hall O."/>
            <person name="Minx P."/>
            <person name="Tomlinson C."/>
            <person name="Mitreva M."/>
            <person name="Nelson J."/>
            <person name="Hou S."/>
            <person name="Wollam A."/>
            <person name="Pepin K.H."/>
            <person name="Johnson M."/>
            <person name="Bhonagiri V."/>
            <person name="Nash W.E."/>
            <person name="Warren W."/>
            <person name="Chinwalla A."/>
            <person name="Mardis E.R."/>
            <person name="Wilson R.K."/>
        </authorList>
    </citation>
    <scope>NUCLEOTIDE SEQUENCE [LARGE SCALE GENOMIC DNA]</scope>
    <source>
        <strain evidence="4">DSM 14600</strain>
    </source>
</reference>
<dbReference type="AlphaFoldDB" id="C4G9G7"/>
<dbReference type="GO" id="GO:0005524">
    <property type="term" value="F:ATP binding"/>
    <property type="evidence" value="ECO:0007669"/>
    <property type="project" value="UniProtKB-KW"/>
</dbReference>
<proteinExistence type="predicted"/>
<dbReference type="PANTHER" id="PTHR43158:SF1">
    <property type="entry name" value="ABC TRANSPORTER, ATP-BINDING PROTEIN"/>
    <property type="match status" value="1"/>
</dbReference>
<evidence type="ECO:0000259" key="3">
    <source>
        <dbReference type="PROSITE" id="PS50893"/>
    </source>
</evidence>
<evidence type="ECO:0000313" key="4">
    <source>
        <dbReference type="EMBL" id="EEP29264.1"/>
    </source>
</evidence>
<accession>C4G9G7</accession>
<feature type="domain" description="ABC transporter" evidence="3">
    <location>
        <begin position="3"/>
        <end position="225"/>
    </location>
</feature>
<evidence type="ECO:0000313" key="5">
    <source>
        <dbReference type="Proteomes" id="UP000003494"/>
    </source>
</evidence>
<dbReference type="InterPro" id="IPR003439">
    <property type="entry name" value="ABC_transporter-like_ATP-bd"/>
</dbReference>
<dbReference type="eggNOG" id="COG1131">
    <property type="taxonomic scope" value="Bacteria"/>
</dbReference>
<keyword evidence="1" id="KW-0547">Nucleotide-binding</keyword>
<gene>
    <name evidence="4" type="ORF">GCWU000342_00620</name>
</gene>
<dbReference type="PANTHER" id="PTHR43158">
    <property type="entry name" value="SKFA PEPTIDE EXPORT ATP-BINDING PROTEIN SKFE"/>
    <property type="match status" value="1"/>
</dbReference>
<dbReference type="Proteomes" id="UP000003494">
    <property type="component" value="Unassembled WGS sequence"/>
</dbReference>
<dbReference type="Gene3D" id="3.40.50.300">
    <property type="entry name" value="P-loop containing nucleotide triphosphate hydrolases"/>
    <property type="match status" value="1"/>
</dbReference>
<dbReference type="SUPFAM" id="SSF52540">
    <property type="entry name" value="P-loop containing nucleoside triphosphate hydrolases"/>
    <property type="match status" value="1"/>
</dbReference>
<dbReference type="HOGENOM" id="CLU_000604_1_2_9"/>
<protein>
    <submittedName>
        <fullName evidence="4">ABC transporter, ATP-binding protein</fullName>
    </submittedName>
</protein>
<keyword evidence="5" id="KW-1185">Reference proteome</keyword>
<dbReference type="STRING" id="626523.GCWU000342_00620"/>
<dbReference type="SMART" id="SM00382">
    <property type="entry name" value="AAA"/>
    <property type="match status" value="1"/>
</dbReference>
<name>C4G9G7_9FIRM</name>
<dbReference type="EMBL" id="ACIP02000001">
    <property type="protein sequence ID" value="EEP29264.1"/>
    <property type="molecule type" value="Genomic_DNA"/>
</dbReference>
<keyword evidence="2 4" id="KW-0067">ATP-binding</keyword>
<dbReference type="InterPro" id="IPR017871">
    <property type="entry name" value="ABC_transporter-like_CS"/>
</dbReference>
<dbReference type="CDD" id="cd03230">
    <property type="entry name" value="ABC_DR_subfamily_A"/>
    <property type="match status" value="1"/>
</dbReference>
<sequence>MILKTQNISKKFGGKQALCDVSFDLEQGQVYALLGENGSGKTTWMKIVAGLTKPSGGEILFEDGPINWMSRSKIAYMSTEPYFYSWMTAEDVGNYYQDFFDDFRMDRYLQLLGKMELEHTTKVRALSSGMMAKLKIAVTMSREARLYLLDEPLNGIDLIARDKIMGIILESVSPDVTLVLSSHLVEEMEAVVSKAIFIQNGHLLELADVEDLRSRKGTSLADYYRRLMA</sequence>
<dbReference type="InterPro" id="IPR003593">
    <property type="entry name" value="AAA+_ATPase"/>
</dbReference>
<evidence type="ECO:0000256" key="2">
    <source>
        <dbReference type="ARBA" id="ARBA00022840"/>
    </source>
</evidence>
<dbReference type="PROSITE" id="PS50893">
    <property type="entry name" value="ABC_TRANSPORTER_2"/>
    <property type="match status" value="1"/>
</dbReference>
<dbReference type="GO" id="GO:0016887">
    <property type="term" value="F:ATP hydrolysis activity"/>
    <property type="evidence" value="ECO:0007669"/>
    <property type="project" value="InterPro"/>
</dbReference>